<gene>
    <name evidence="1" type="ORF">J2S44_001614</name>
</gene>
<reference evidence="1 2" key="1">
    <citation type="submission" date="2023-07" db="EMBL/GenBank/DDBJ databases">
        <title>Sequencing the genomes of 1000 actinobacteria strains.</title>
        <authorList>
            <person name="Klenk H.-P."/>
        </authorList>
    </citation>
    <scope>NUCLEOTIDE SEQUENCE [LARGE SCALE GENOMIC DNA]</scope>
    <source>
        <strain evidence="1 2">DSM 44711</strain>
    </source>
</reference>
<dbReference type="Proteomes" id="UP001183629">
    <property type="component" value="Unassembled WGS sequence"/>
</dbReference>
<keyword evidence="2" id="KW-1185">Reference proteome</keyword>
<dbReference type="AlphaFoldDB" id="A0AAE3ZK13"/>
<evidence type="ECO:0000313" key="2">
    <source>
        <dbReference type="Proteomes" id="UP001183629"/>
    </source>
</evidence>
<evidence type="ECO:0000313" key="1">
    <source>
        <dbReference type="EMBL" id="MDR7321364.1"/>
    </source>
</evidence>
<name>A0AAE3ZK13_9ACTN</name>
<proteinExistence type="predicted"/>
<organism evidence="1 2">
    <name type="scientific">Catenuloplanes niger</name>
    <dbReference type="NCBI Taxonomy" id="587534"/>
    <lineage>
        <taxon>Bacteria</taxon>
        <taxon>Bacillati</taxon>
        <taxon>Actinomycetota</taxon>
        <taxon>Actinomycetes</taxon>
        <taxon>Micromonosporales</taxon>
        <taxon>Micromonosporaceae</taxon>
        <taxon>Catenuloplanes</taxon>
    </lineage>
</organism>
<accession>A0AAE3ZK13</accession>
<comment type="caution">
    <text evidence="1">The sequence shown here is derived from an EMBL/GenBank/DDBJ whole genome shotgun (WGS) entry which is preliminary data.</text>
</comment>
<dbReference type="RefSeq" id="WP_310410332.1">
    <property type="nucleotide sequence ID" value="NZ_JAVDYC010000001.1"/>
</dbReference>
<dbReference type="EMBL" id="JAVDYC010000001">
    <property type="protein sequence ID" value="MDR7321364.1"/>
    <property type="molecule type" value="Genomic_DNA"/>
</dbReference>
<protein>
    <submittedName>
        <fullName evidence="1">Uncharacterized protein</fullName>
    </submittedName>
</protein>
<sequence>MLPYYLYLTTVPPRDRIAAALAAAGGVPASAVDLADTATTERNWRAAVLGTLHPVAGDLRLCVEVWFGDGARVPSEPETAAALARTLDTPVAYPAVEHRPSAYRMALADGRHTRIRVYEQDEPPADGEPVRLDVDATEHPIPALPRVPVMPLPEVIHDHPLPSGCDVPELRSWDHLVVRVESGWPPDGWYPAELYASFLAARDAVDAAALDDPARAALAALDARFRSRTVDDGGAALRARLAEARIPGLDWARPPTVGTAWWWRRITLPPPWARQPGG</sequence>